<feature type="region of interest" description="Disordered" evidence="5">
    <location>
        <begin position="211"/>
        <end position="298"/>
    </location>
</feature>
<name>A0A168LPX8_ABSGL</name>
<dbReference type="SMART" id="SM00326">
    <property type="entry name" value="SH3"/>
    <property type="match status" value="1"/>
</dbReference>
<dbReference type="CDD" id="cd00174">
    <property type="entry name" value="SH3"/>
    <property type="match status" value="1"/>
</dbReference>
<keyword evidence="8" id="KW-1185">Reference proteome</keyword>
<dbReference type="GO" id="GO:0015629">
    <property type="term" value="C:actin cytoskeleton"/>
    <property type="evidence" value="ECO:0007669"/>
    <property type="project" value="TreeGrafter"/>
</dbReference>
<dbReference type="PROSITE" id="PS50002">
    <property type="entry name" value="SH3"/>
    <property type="match status" value="1"/>
</dbReference>
<gene>
    <name evidence="7" type="primary">ABSGL_02728.1 scaffold 3684</name>
</gene>
<dbReference type="OrthoDB" id="19092at2759"/>
<keyword evidence="3" id="KW-0963">Cytoplasm</keyword>
<feature type="compositionally biased region" description="Polar residues" evidence="5">
    <location>
        <begin position="211"/>
        <end position="220"/>
    </location>
</feature>
<dbReference type="GO" id="GO:1990528">
    <property type="term" value="C:Rvs161p-Rvs167p complex"/>
    <property type="evidence" value="ECO:0007669"/>
    <property type="project" value="TreeGrafter"/>
</dbReference>
<dbReference type="InterPro" id="IPR046982">
    <property type="entry name" value="BIN3/RVS161-like"/>
</dbReference>
<feature type="compositionally biased region" description="Low complexity" evidence="5">
    <location>
        <begin position="48"/>
        <end position="80"/>
    </location>
</feature>
<dbReference type="Proteomes" id="UP000078561">
    <property type="component" value="Unassembled WGS sequence"/>
</dbReference>
<dbReference type="PANTHER" id="PTHR47174:SF3">
    <property type="entry name" value="BRIDGING INTEGRATOR 3"/>
    <property type="match status" value="1"/>
</dbReference>
<comment type="subcellular location">
    <subcellularLocation>
        <location evidence="1">Cytoplasm</location>
    </subcellularLocation>
</comment>
<evidence type="ECO:0000256" key="3">
    <source>
        <dbReference type="ARBA" id="ARBA00022490"/>
    </source>
</evidence>
<dbReference type="FunFam" id="2.30.30.40:FF:000072">
    <property type="entry name" value="Unconventional Myosin IB"/>
    <property type="match status" value="1"/>
</dbReference>
<dbReference type="Gene3D" id="2.30.30.40">
    <property type="entry name" value="SH3 Domains"/>
    <property type="match status" value="1"/>
</dbReference>
<dbReference type="OMA" id="HVIPLAN"/>
<dbReference type="EMBL" id="LT551602">
    <property type="protein sequence ID" value="SAL97257.1"/>
    <property type="molecule type" value="Genomic_DNA"/>
</dbReference>
<dbReference type="PRINTS" id="PR00452">
    <property type="entry name" value="SH3DOMAIN"/>
</dbReference>
<evidence type="ECO:0000256" key="2">
    <source>
        <dbReference type="ARBA" id="ARBA00022443"/>
    </source>
</evidence>
<evidence type="ECO:0000256" key="4">
    <source>
        <dbReference type="PROSITE-ProRule" id="PRU00192"/>
    </source>
</evidence>
<dbReference type="GO" id="GO:0043332">
    <property type="term" value="C:mating projection tip"/>
    <property type="evidence" value="ECO:0007669"/>
    <property type="project" value="TreeGrafter"/>
</dbReference>
<dbReference type="GO" id="GO:0051666">
    <property type="term" value="P:actin cortical patch localization"/>
    <property type="evidence" value="ECO:0007669"/>
    <property type="project" value="InterPro"/>
</dbReference>
<dbReference type="PANTHER" id="PTHR47174">
    <property type="entry name" value="BRIDGING INTEGRATOR 3"/>
    <property type="match status" value="1"/>
</dbReference>
<dbReference type="GO" id="GO:0008289">
    <property type="term" value="F:lipid binding"/>
    <property type="evidence" value="ECO:0007669"/>
    <property type="project" value="TreeGrafter"/>
</dbReference>
<sequence length="333" mass="35713">MTDPHVIPLANHMLMSIQRDLVLLKDHQVLDESTLQRILALLPTQATPATATAPMPSPAPSTYNASSSPSALPPTTNNLRPPLPTRKSTNTSPRLAPIPAARAPSFPKLPGRRTSDWSPQQQQTNIAPREVLATPHHQLSSPAPPPSYNATVKNNKQMAEAIYDYAGEDPNTDLSFRKGDMIEVIEHVNEDWWRGTLDGKTGIFPQNHVQSLPAQKQQPSPAVRPAKAPSPQVYPAPPPTTNHYQQPTQQPYSYPPPPTMVYHQAPGGVSSSSMTSYAPPPPMGSAVAPATTEDKGEGSKVQSMAKKFGSKVGEAAVFGFGATLGSEAAHAIF</sequence>
<dbReference type="STRING" id="4829.A0A168LPX8"/>
<protein>
    <recommendedName>
        <fullName evidence="6">SH3 domain-containing protein</fullName>
    </recommendedName>
</protein>
<dbReference type="Pfam" id="PF00018">
    <property type="entry name" value="SH3_1"/>
    <property type="match status" value="1"/>
</dbReference>
<evidence type="ECO:0000256" key="1">
    <source>
        <dbReference type="ARBA" id="ARBA00004496"/>
    </source>
</evidence>
<keyword evidence="2 4" id="KW-0728">SH3 domain</keyword>
<dbReference type="GO" id="GO:0006897">
    <property type="term" value="P:endocytosis"/>
    <property type="evidence" value="ECO:0007669"/>
    <property type="project" value="InterPro"/>
</dbReference>
<evidence type="ECO:0000313" key="7">
    <source>
        <dbReference type="EMBL" id="SAL97257.1"/>
    </source>
</evidence>
<dbReference type="InterPro" id="IPR001452">
    <property type="entry name" value="SH3_domain"/>
</dbReference>
<feature type="domain" description="SH3" evidence="6">
    <location>
        <begin position="154"/>
        <end position="214"/>
    </location>
</feature>
<dbReference type="FunCoup" id="A0A168LPX8">
    <property type="interactions" value="113"/>
</dbReference>
<dbReference type="SUPFAM" id="SSF50044">
    <property type="entry name" value="SH3-domain"/>
    <property type="match status" value="1"/>
</dbReference>
<evidence type="ECO:0000256" key="5">
    <source>
        <dbReference type="SAM" id="MobiDB-lite"/>
    </source>
</evidence>
<proteinExistence type="predicted"/>
<dbReference type="GO" id="GO:0097320">
    <property type="term" value="P:plasma membrane tubulation"/>
    <property type="evidence" value="ECO:0007669"/>
    <property type="project" value="TreeGrafter"/>
</dbReference>
<reference evidence="7" key="1">
    <citation type="submission" date="2016-04" db="EMBL/GenBank/DDBJ databases">
        <authorList>
            <person name="Evans L.H."/>
            <person name="Alamgir A."/>
            <person name="Owens N."/>
            <person name="Weber N.D."/>
            <person name="Virtaneva K."/>
            <person name="Barbian K."/>
            <person name="Babar A."/>
            <person name="Rosenke K."/>
        </authorList>
    </citation>
    <scope>NUCLEOTIDE SEQUENCE [LARGE SCALE GENOMIC DNA]</scope>
    <source>
        <strain evidence="7">CBS 101.48</strain>
    </source>
</reference>
<feature type="compositionally biased region" description="Low complexity" evidence="5">
    <location>
        <begin position="93"/>
        <end position="104"/>
    </location>
</feature>
<dbReference type="GO" id="GO:0031097">
    <property type="term" value="C:medial cortex"/>
    <property type="evidence" value="ECO:0007669"/>
    <property type="project" value="TreeGrafter"/>
</dbReference>
<organism evidence="7">
    <name type="scientific">Absidia glauca</name>
    <name type="common">Pin mould</name>
    <dbReference type="NCBI Taxonomy" id="4829"/>
    <lineage>
        <taxon>Eukaryota</taxon>
        <taxon>Fungi</taxon>
        <taxon>Fungi incertae sedis</taxon>
        <taxon>Mucoromycota</taxon>
        <taxon>Mucoromycotina</taxon>
        <taxon>Mucoromycetes</taxon>
        <taxon>Mucorales</taxon>
        <taxon>Cunninghamellaceae</taxon>
        <taxon>Absidia</taxon>
    </lineage>
</organism>
<accession>A0A168LPX8</accession>
<dbReference type="AlphaFoldDB" id="A0A168LPX8"/>
<evidence type="ECO:0000259" key="6">
    <source>
        <dbReference type="PROSITE" id="PS50002"/>
    </source>
</evidence>
<feature type="region of interest" description="Disordered" evidence="5">
    <location>
        <begin position="48"/>
        <end position="123"/>
    </location>
</feature>
<dbReference type="InParanoid" id="A0A168LPX8"/>
<evidence type="ECO:0000313" key="8">
    <source>
        <dbReference type="Proteomes" id="UP000078561"/>
    </source>
</evidence>
<dbReference type="InterPro" id="IPR036028">
    <property type="entry name" value="SH3-like_dom_sf"/>
</dbReference>